<name>A0AAV3R358_LITER</name>
<sequence length="182" mass="20759">MRVFLAAKERELFFHPWRRVLILSRIKLNSVRDHEQKVSRMEFMASAVSKLALPKEDNIIREEETGLEGVYDAIEVWSNSINKDFCEAFIDGLTKSNSILGMRQRKVLLKSLIELGFFMASKSVCVTCDRPFDGGPTFMKEDRVEIIGKIVTSGREGDGTSLSLPTTFTLIIKTKHKRCRTI</sequence>
<dbReference type="AlphaFoldDB" id="A0AAV3R358"/>
<proteinExistence type="predicted"/>
<gene>
    <name evidence="1" type="ORF">LIER_23908</name>
</gene>
<dbReference type="EMBL" id="BAABME010006837">
    <property type="protein sequence ID" value="GAA0169412.1"/>
    <property type="molecule type" value="Genomic_DNA"/>
</dbReference>
<dbReference type="Proteomes" id="UP001454036">
    <property type="component" value="Unassembled WGS sequence"/>
</dbReference>
<organism evidence="1 2">
    <name type="scientific">Lithospermum erythrorhizon</name>
    <name type="common">Purple gromwell</name>
    <name type="synonym">Lithospermum officinale var. erythrorhizon</name>
    <dbReference type="NCBI Taxonomy" id="34254"/>
    <lineage>
        <taxon>Eukaryota</taxon>
        <taxon>Viridiplantae</taxon>
        <taxon>Streptophyta</taxon>
        <taxon>Embryophyta</taxon>
        <taxon>Tracheophyta</taxon>
        <taxon>Spermatophyta</taxon>
        <taxon>Magnoliopsida</taxon>
        <taxon>eudicotyledons</taxon>
        <taxon>Gunneridae</taxon>
        <taxon>Pentapetalae</taxon>
        <taxon>asterids</taxon>
        <taxon>lamiids</taxon>
        <taxon>Boraginales</taxon>
        <taxon>Boraginaceae</taxon>
        <taxon>Boraginoideae</taxon>
        <taxon>Lithospermeae</taxon>
        <taxon>Lithospermum</taxon>
    </lineage>
</organism>
<comment type="caution">
    <text evidence="1">The sequence shown here is derived from an EMBL/GenBank/DDBJ whole genome shotgun (WGS) entry which is preliminary data.</text>
</comment>
<protein>
    <submittedName>
        <fullName evidence="1">Uncharacterized protein</fullName>
    </submittedName>
</protein>
<evidence type="ECO:0000313" key="1">
    <source>
        <dbReference type="EMBL" id="GAA0169412.1"/>
    </source>
</evidence>
<accession>A0AAV3R358</accession>
<evidence type="ECO:0000313" key="2">
    <source>
        <dbReference type="Proteomes" id="UP001454036"/>
    </source>
</evidence>
<keyword evidence="2" id="KW-1185">Reference proteome</keyword>
<reference evidence="1 2" key="1">
    <citation type="submission" date="2024-01" db="EMBL/GenBank/DDBJ databases">
        <title>The complete chloroplast genome sequence of Lithospermum erythrorhizon: insights into the phylogenetic relationship among Boraginaceae species and the maternal lineages of purple gromwells.</title>
        <authorList>
            <person name="Okada T."/>
            <person name="Watanabe K."/>
        </authorList>
    </citation>
    <scope>NUCLEOTIDE SEQUENCE [LARGE SCALE GENOMIC DNA]</scope>
</reference>